<dbReference type="Pfam" id="PF06722">
    <property type="entry name" value="EryCIII-like_C"/>
    <property type="match status" value="1"/>
</dbReference>
<name>A0A250WX67_9CHLO</name>
<dbReference type="Gene3D" id="3.40.50.2000">
    <property type="entry name" value="Glycogen Phosphorylase B"/>
    <property type="match status" value="2"/>
</dbReference>
<protein>
    <recommendedName>
        <fullName evidence="1">Erythromycin biosynthesis protein CIII-like C-terminal domain-containing protein</fullName>
    </recommendedName>
</protein>
<dbReference type="Proteomes" id="UP000232323">
    <property type="component" value="Unassembled WGS sequence"/>
</dbReference>
<proteinExistence type="predicted"/>
<reference evidence="2 3" key="1">
    <citation type="submission" date="2017-08" db="EMBL/GenBank/DDBJ databases">
        <title>Acidophilic green algal genome provides insights into adaptation to an acidic environment.</title>
        <authorList>
            <person name="Hirooka S."/>
            <person name="Hirose Y."/>
            <person name="Kanesaki Y."/>
            <person name="Higuchi S."/>
            <person name="Fujiwara T."/>
            <person name="Onuma R."/>
            <person name="Era A."/>
            <person name="Ohbayashi R."/>
            <person name="Uzuka A."/>
            <person name="Nozaki H."/>
            <person name="Yoshikawa H."/>
            <person name="Miyagishima S.Y."/>
        </authorList>
    </citation>
    <scope>NUCLEOTIDE SEQUENCE [LARGE SCALE GENOMIC DNA]</scope>
    <source>
        <strain evidence="2 3">NIES-2499</strain>
    </source>
</reference>
<dbReference type="EMBL" id="BEGY01000012">
    <property type="protein sequence ID" value="GAX75424.1"/>
    <property type="molecule type" value="Genomic_DNA"/>
</dbReference>
<accession>A0A250WX67</accession>
<gene>
    <name evidence="2" type="ORF">CEUSTIGMA_g2868.t1</name>
</gene>
<comment type="caution">
    <text evidence="2">The sequence shown here is derived from an EMBL/GenBank/DDBJ whole genome shotgun (WGS) entry which is preliminary data.</text>
</comment>
<evidence type="ECO:0000313" key="3">
    <source>
        <dbReference type="Proteomes" id="UP000232323"/>
    </source>
</evidence>
<keyword evidence="3" id="KW-1185">Reference proteome</keyword>
<organism evidence="2 3">
    <name type="scientific">Chlamydomonas eustigma</name>
    <dbReference type="NCBI Taxonomy" id="1157962"/>
    <lineage>
        <taxon>Eukaryota</taxon>
        <taxon>Viridiplantae</taxon>
        <taxon>Chlorophyta</taxon>
        <taxon>core chlorophytes</taxon>
        <taxon>Chlorophyceae</taxon>
        <taxon>CS clade</taxon>
        <taxon>Chlamydomonadales</taxon>
        <taxon>Chlamydomonadaceae</taxon>
        <taxon>Chlamydomonas</taxon>
    </lineage>
</organism>
<dbReference type="OrthoDB" id="5835829at2759"/>
<dbReference type="SUPFAM" id="SSF53756">
    <property type="entry name" value="UDP-Glycosyltransferase/glycogen phosphorylase"/>
    <property type="match status" value="1"/>
</dbReference>
<sequence>MRDKEDIPLSSSKKAVVFIAFGTRGDVQPLATLAEHICSNAHDSDWEAQLLTHRAHSNWLNVQPYHNLKCFYLETPPVGSVQHAQRNTSSCHGSLVMQQGVLQKEQQMLWDQIRDITNLSVVVFNLFALEGYHIAEALNVRCVAASPYQMPYACPAHFKRSFIMAHGLPLFNRLVEAEGTGQVSWKEVTLWMWPLFTERWAKFRTEILSLAPCPLYDRNSHLPLTDLPPAITLLYGFSFSEKIFPQPGYYPASVITTGFWYPPNSWYSSPLPSLPDSVIGLMSISSCECGEVDHKGQRADVHGTHGIPDVVLQQLDISGGADVEDSLSGNGDVQNMCGLVCVDLASSGPLGHIKDPTHLLTVLAAAFEALSRKALVLTSGWRPIHEAFQQLPPHLQDRLLLHPNPIPHQLLLPSCGILMHPGGSGTIAAALLAGCPQLLFPYHHDQPMWAERLHHLGLSPPPLDSSMLLGGLLGEDRRGMMSDPSVLSRNHSQPHEHQSLEIKAASCSNAGTIDAAVLEVLKSLKMALSASQQAACKLLSQELQVEPNGIDVASPHILMPQ</sequence>
<dbReference type="PANTHER" id="PTHR48050:SF11">
    <property type="entry name" value="GLYCOSYLTRANSFERASE"/>
    <property type="match status" value="1"/>
</dbReference>
<evidence type="ECO:0000259" key="1">
    <source>
        <dbReference type="Pfam" id="PF06722"/>
    </source>
</evidence>
<feature type="domain" description="Erythromycin biosynthesis protein CIII-like C-terminal" evidence="1">
    <location>
        <begin position="406"/>
        <end position="457"/>
    </location>
</feature>
<dbReference type="AlphaFoldDB" id="A0A250WX67"/>
<dbReference type="PANTHER" id="PTHR48050">
    <property type="entry name" value="STEROL 3-BETA-GLUCOSYLTRANSFERASE"/>
    <property type="match status" value="1"/>
</dbReference>
<dbReference type="GO" id="GO:0016757">
    <property type="term" value="F:glycosyltransferase activity"/>
    <property type="evidence" value="ECO:0007669"/>
    <property type="project" value="UniProtKB-ARBA"/>
</dbReference>
<evidence type="ECO:0000313" key="2">
    <source>
        <dbReference type="EMBL" id="GAX75424.1"/>
    </source>
</evidence>
<dbReference type="InterPro" id="IPR050426">
    <property type="entry name" value="Glycosyltransferase_28"/>
</dbReference>
<dbReference type="InterPro" id="IPR010610">
    <property type="entry name" value="EryCIII-like_C"/>
</dbReference>